<gene>
    <name evidence="5" type="ORF">B0T18DRAFT_432872</name>
</gene>
<reference evidence="5" key="1">
    <citation type="submission" date="2023-06" db="EMBL/GenBank/DDBJ databases">
        <title>Genome-scale phylogeny and comparative genomics of the fungal order Sordariales.</title>
        <authorList>
            <consortium name="Lawrence Berkeley National Laboratory"/>
            <person name="Hensen N."/>
            <person name="Bonometti L."/>
            <person name="Westerberg I."/>
            <person name="Brannstrom I.O."/>
            <person name="Guillou S."/>
            <person name="Cros-Aarteil S."/>
            <person name="Calhoun S."/>
            <person name="Haridas S."/>
            <person name="Kuo A."/>
            <person name="Mondo S."/>
            <person name="Pangilinan J."/>
            <person name="Riley R."/>
            <person name="LaButti K."/>
            <person name="Andreopoulos B."/>
            <person name="Lipzen A."/>
            <person name="Chen C."/>
            <person name="Yanf M."/>
            <person name="Daum C."/>
            <person name="Ng V."/>
            <person name="Clum A."/>
            <person name="Steindorff A."/>
            <person name="Ohm R."/>
            <person name="Martin F."/>
            <person name="Silar P."/>
            <person name="Natvig D."/>
            <person name="Lalanne C."/>
            <person name="Gautier V."/>
            <person name="Ament-velasquez S.L."/>
            <person name="Kruys A."/>
            <person name="Hutchinson M.I."/>
            <person name="Powell A.J."/>
            <person name="Barry K."/>
            <person name="Miller A.N."/>
            <person name="Grigoriev I.V."/>
            <person name="Debuchy R."/>
            <person name="Gladieux P."/>
            <person name="Thoren M.H."/>
            <person name="Johannesson H."/>
        </authorList>
    </citation>
    <scope>NUCLEOTIDE SEQUENCE</scope>
    <source>
        <strain evidence="5">SMH3187-1</strain>
    </source>
</reference>
<comment type="caution">
    <text evidence="5">The sequence shown here is derived from an EMBL/GenBank/DDBJ whole genome shotgun (WGS) entry which is preliminary data.</text>
</comment>
<evidence type="ECO:0000256" key="3">
    <source>
        <dbReference type="ARBA" id="ARBA00023043"/>
    </source>
</evidence>
<dbReference type="SMART" id="SM00248">
    <property type="entry name" value="ANK"/>
    <property type="match status" value="4"/>
</dbReference>
<feature type="repeat" description="ANK" evidence="4">
    <location>
        <begin position="185"/>
        <end position="211"/>
    </location>
</feature>
<evidence type="ECO:0000256" key="2">
    <source>
        <dbReference type="ARBA" id="ARBA00022737"/>
    </source>
</evidence>
<name>A0AA40BPL7_9PEZI</name>
<dbReference type="Gene3D" id="1.25.40.20">
    <property type="entry name" value="Ankyrin repeat-containing domain"/>
    <property type="match status" value="2"/>
</dbReference>
<dbReference type="Pfam" id="PF12796">
    <property type="entry name" value="Ank_2"/>
    <property type="match status" value="1"/>
</dbReference>
<protein>
    <recommendedName>
        <fullName evidence="1">protein S-acyltransferase</fullName>
        <ecNumber evidence="1">2.3.1.225</ecNumber>
    </recommendedName>
</protein>
<dbReference type="AlphaFoldDB" id="A0AA40BPL7"/>
<dbReference type="SUPFAM" id="SSF48403">
    <property type="entry name" value="Ankyrin repeat"/>
    <property type="match status" value="1"/>
</dbReference>
<dbReference type="EC" id="2.3.1.225" evidence="1"/>
<dbReference type="GO" id="GO:0019706">
    <property type="term" value="F:protein-cysteine S-palmitoyltransferase activity"/>
    <property type="evidence" value="ECO:0007669"/>
    <property type="project" value="UniProtKB-EC"/>
</dbReference>
<organism evidence="5 6">
    <name type="scientific">Schizothecium vesticola</name>
    <dbReference type="NCBI Taxonomy" id="314040"/>
    <lineage>
        <taxon>Eukaryota</taxon>
        <taxon>Fungi</taxon>
        <taxon>Dikarya</taxon>
        <taxon>Ascomycota</taxon>
        <taxon>Pezizomycotina</taxon>
        <taxon>Sordariomycetes</taxon>
        <taxon>Sordariomycetidae</taxon>
        <taxon>Sordariales</taxon>
        <taxon>Schizotheciaceae</taxon>
        <taxon>Schizothecium</taxon>
    </lineage>
</organism>
<dbReference type="InterPro" id="IPR002110">
    <property type="entry name" value="Ankyrin_rpt"/>
</dbReference>
<dbReference type="PANTHER" id="PTHR24161">
    <property type="entry name" value="ANK_REP_REGION DOMAIN-CONTAINING PROTEIN-RELATED"/>
    <property type="match status" value="1"/>
</dbReference>
<dbReference type="PANTHER" id="PTHR24161:SF85">
    <property type="entry name" value="PALMITOYLTRANSFERASE HIP14"/>
    <property type="match status" value="1"/>
</dbReference>
<dbReference type="PROSITE" id="PS50297">
    <property type="entry name" value="ANK_REP_REGION"/>
    <property type="match status" value="1"/>
</dbReference>
<keyword evidence="6" id="KW-1185">Reference proteome</keyword>
<sequence length="422" mass="46971">MFNGGFAEPEKLRNGCYYVSPILRSRMEDVAALGELGGTGPFRISDNLAKEYLRENTLIDRMPVIPKHEDTFEARRSVTEGKLQMRGPVHGFCWNHDMIDSRIRGRRIEGLPMSWAHQYGASWWGPLHLAALLGHTTIVNKLLDKEHDIEDLCRGLCDCLIPSHFLDLPKGKVDTVGGTLSDPRPDWTPLHYAICGGHLDTAQQLVARGASKWVGPLHSAARAGHVPMCDYLLAAFPHSIDNESRTWRNGTPTTAPIKSTALIQAAAAGHVRTTGKYLLERGARFAIPGYTNQELRDPLRVLCAIGRYGDAVWLADFLAGLWVGGRQRHVEGPTKQMRRSIVACLGILKRRARGELKGSPGDWTWASARERQERWCPEIRSGRLGEEGEYEEKWEVGLGGLTEEDVQEHLEGLLPRLAELGG</sequence>
<keyword evidence="2" id="KW-0677">Repeat</keyword>
<evidence type="ECO:0000256" key="4">
    <source>
        <dbReference type="PROSITE-ProRule" id="PRU00023"/>
    </source>
</evidence>
<evidence type="ECO:0000256" key="1">
    <source>
        <dbReference type="ARBA" id="ARBA00012210"/>
    </source>
</evidence>
<dbReference type="PROSITE" id="PS50088">
    <property type="entry name" value="ANK_REPEAT"/>
    <property type="match status" value="1"/>
</dbReference>
<evidence type="ECO:0000313" key="6">
    <source>
        <dbReference type="Proteomes" id="UP001172155"/>
    </source>
</evidence>
<dbReference type="InterPro" id="IPR036770">
    <property type="entry name" value="Ankyrin_rpt-contain_sf"/>
</dbReference>
<dbReference type="Proteomes" id="UP001172155">
    <property type="component" value="Unassembled WGS sequence"/>
</dbReference>
<keyword evidence="3 4" id="KW-0040">ANK repeat</keyword>
<accession>A0AA40BPL7</accession>
<evidence type="ECO:0000313" key="5">
    <source>
        <dbReference type="EMBL" id="KAK0737978.1"/>
    </source>
</evidence>
<proteinExistence type="predicted"/>
<dbReference type="EMBL" id="JAUKUD010000007">
    <property type="protein sequence ID" value="KAK0737978.1"/>
    <property type="molecule type" value="Genomic_DNA"/>
</dbReference>